<evidence type="ECO:0000259" key="5">
    <source>
        <dbReference type="Pfam" id="PF00149"/>
    </source>
</evidence>
<dbReference type="GO" id="GO:0016787">
    <property type="term" value="F:hydrolase activity"/>
    <property type="evidence" value="ECO:0007669"/>
    <property type="project" value="UniProtKB-KW"/>
</dbReference>
<evidence type="ECO:0000256" key="4">
    <source>
        <dbReference type="ARBA" id="ARBA00025742"/>
    </source>
</evidence>
<dbReference type="InterPro" id="IPR004843">
    <property type="entry name" value="Calcineurin-like_PHP"/>
</dbReference>
<evidence type="ECO:0000313" key="7">
    <source>
        <dbReference type="Proteomes" id="UP001177597"/>
    </source>
</evidence>
<accession>A0AA95GCL1</accession>
<name>A0AA95GCL1_9GAMM</name>
<dbReference type="PANTHER" id="PTHR42988:SF2">
    <property type="entry name" value="CYCLIC NUCLEOTIDE PHOSPHODIESTERASE CBUA0032-RELATED"/>
    <property type="match status" value="1"/>
</dbReference>
<dbReference type="EMBL" id="CP123494">
    <property type="protein sequence ID" value="WGL94013.1"/>
    <property type="molecule type" value="Genomic_DNA"/>
</dbReference>
<dbReference type="Gene3D" id="3.60.21.10">
    <property type="match status" value="1"/>
</dbReference>
<dbReference type="GO" id="GO:0046872">
    <property type="term" value="F:metal ion binding"/>
    <property type="evidence" value="ECO:0007669"/>
    <property type="project" value="UniProtKB-KW"/>
</dbReference>
<keyword evidence="1" id="KW-0479">Metal-binding</keyword>
<reference evidence="6" key="1">
    <citation type="submission" date="2023-04" db="EMBL/GenBank/DDBJ databases">
        <title>Genome dynamics across the evolutionary transition to endosymbiosis.</title>
        <authorList>
            <person name="Siozios S."/>
            <person name="Nadal-Jimenez P."/>
            <person name="Azagi T."/>
            <person name="Sprong H."/>
            <person name="Frost C.L."/>
            <person name="Parratt S.R."/>
            <person name="Taylor G."/>
            <person name="Brettell L."/>
            <person name="Lew K.C."/>
            <person name="Croft L."/>
            <person name="King K.C."/>
            <person name="Brockhurst M.A."/>
            <person name="Hypsa V."/>
            <person name="Novakova E."/>
            <person name="Darby A.C."/>
            <person name="Hurst G.D.D."/>
        </authorList>
    </citation>
    <scope>NUCLEOTIDE SEQUENCE</scope>
    <source>
        <strain evidence="6">AIh</strain>
        <plasmid evidence="6">paIh4</plasmid>
    </source>
</reference>
<keyword evidence="6" id="KW-0614">Plasmid</keyword>
<organism evidence="6 7">
    <name type="scientific">Arsenophonus nasoniae</name>
    <name type="common">son-killer infecting Nasonia vitripennis</name>
    <dbReference type="NCBI Taxonomy" id="638"/>
    <lineage>
        <taxon>Bacteria</taxon>
        <taxon>Pseudomonadati</taxon>
        <taxon>Pseudomonadota</taxon>
        <taxon>Gammaproteobacteria</taxon>
        <taxon>Enterobacterales</taxon>
        <taxon>Morganellaceae</taxon>
        <taxon>Arsenophonus</taxon>
    </lineage>
</organism>
<proteinExistence type="inferred from homology"/>
<dbReference type="InterPro" id="IPR029052">
    <property type="entry name" value="Metallo-depent_PP-like"/>
</dbReference>
<feature type="domain" description="Calcineurin-like phosphoesterase" evidence="5">
    <location>
        <begin position="1"/>
        <end position="189"/>
    </location>
</feature>
<protein>
    <submittedName>
        <fullName evidence="6">Metallophosphoesterase</fullName>
    </submittedName>
</protein>
<evidence type="ECO:0000256" key="3">
    <source>
        <dbReference type="ARBA" id="ARBA00023004"/>
    </source>
</evidence>
<evidence type="ECO:0000256" key="1">
    <source>
        <dbReference type="ARBA" id="ARBA00022723"/>
    </source>
</evidence>
<keyword evidence="3" id="KW-0408">Iron</keyword>
<dbReference type="Proteomes" id="UP001177597">
    <property type="component" value="Plasmid paIh4"/>
</dbReference>
<dbReference type="AlphaFoldDB" id="A0AA95GCL1"/>
<keyword evidence="2" id="KW-0378">Hydrolase</keyword>
<evidence type="ECO:0000313" key="6">
    <source>
        <dbReference type="EMBL" id="WGL94013.1"/>
    </source>
</evidence>
<geneLocation type="plasmid" evidence="6 7">
    <name>paIh4</name>
</geneLocation>
<evidence type="ECO:0000256" key="2">
    <source>
        <dbReference type="ARBA" id="ARBA00022801"/>
    </source>
</evidence>
<dbReference type="Pfam" id="PF00149">
    <property type="entry name" value="Metallophos"/>
    <property type="match status" value="1"/>
</dbReference>
<dbReference type="PANTHER" id="PTHR42988">
    <property type="entry name" value="PHOSPHOHYDROLASE"/>
    <property type="match status" value="1"/>
</dbReference>
<dbReference type="RefSeq" id="WP_280628433.1">
    <property type="nucleotide sequence ID" value="NZ_CP123494.1"/>
</dbReference>
<dbReference type="InterPro" id="IPR050884">
    <property type="entry name" value="CNP_phosphodiesterase-III"/>
</dbReference>
<sequence length="242" mass="27916">MKVIQLTDLHLFSDIHQELFGVNTYNSFNKIINHLLLKEGDCDAIIVTGDISQDETVPSYELALELLKKLNKPVYYLQGNHDQKEKLNLVFSDLKPIDELCSPYWNFISADTVDYGKDSGFLSNDELNNLKNKICKNERNNIALIMHHHCLKLGTPLIDGCMLLNSNKLIEIIDKEKTIKLVICGHAHGDYKLTHKNFTLEVAPAVCFQWKKGTKFPDVEKKIGYRKFYFFKDKYLSETIMI</sequence>
<comment type="similarity">
    <text evidence="4">Belongs to the cyclic nucleotide phosphodiesterase class-III family.</text>
</comment>
<dbReference type="SUPFAM" id="SSF56300">
    <property type="entry name" value="Metallo-dependent phosphatases"/>
    <property type="match status" value="1"/>
</dbReference>
<gene>
    <name evidence="6" type="ORF">QE207_01330</name>
</gene>